<dbReference type="AlphaFoldDB" id="A0A5B2W3B1"/>
<evidence type="ECO:0000256" key="1">
    <source>
        <dbReference type="SAM" id="MobiDB-lite"/>
    </source>
</evidence>
<keyword evidence="2" id="KW-0732">Signal</keyword>
<comment type="caution">
    <text evidence="3">The sequence shown here is derived from an EMBL/GenBank/DDBJ whole genome shotgun (WGS) entry which is preliminary data.</text>
</comment>
<evidence type="ECO:0000313" key="4">
    <source>
        <dbReference type="Proteomes" id="UP000324611"/>
    </source>
</evidence>
<organism evidence="3 4">
    <name type="scientific">Chitinophaga agrisoli</name>
    <dbReference type="NCBI Taxonomy" id="2607653"/>
    <lineage>
        <taxon>Bacteria</taxon>
        <taxon>Pseudomonadati</taxon>
        <taxon>Bacteroidota</taxon>
        <taxon>Chitinophagia</taxon>
        <taxon>Chitinophagales</taxon>
        <taxon>Chitinophagaceae</taxon>
        <taxon>Chitinophaga</taxon>
    </lineage>
</organism>
<sequence>MRNTQYIPAYLVSLLVVICLLQACNGCNTNKTPASPAADTTTTQIPTPNANDTLRNWAEQRLIQWKGWIDSSMMGRSATDSLVRTNVDTIAALDTITMEADRFEEYKPFFVYSPDSTQVVDMVSYNTIIHKGRDGKIALEGGDPDMEVALVNVQTKKRERILFVGTTTMIIEAVWINNHTILIAGGIYDEHDQLHPVIWKYDTEQRLLENWENEDL</sequence>
<gene>
    <name evidence="3" type="ORF">F0L74_03270</name>
</gene>
<dbReference type="PROSITE" id="PS51257">
    <property type="entry name" value="PROKAR_LIPOPROTEIN"/>
    <property type="match status" value="1"/>
</dbReference>
<dbReference type="RefSeq" id="WP_149836392.1">
    <property type="nucleotide sequence ID" value="NZ_VUOC01000001.1"/>
</dbReference>
<reference evidence="3 4" key="2">
    <citation type="submission" date="2019-09" db="EMBL/GenBank/DDBJ databases">
        <authorList>
            <person name="Jin C."/>
        </authorList>
    </citation>
    <scope>NUCLEOTIDE SEQUENCE [LARGE SCALE GENOMIC DNA]</scope>
    <source>
        <strain evidence="3 4">BN140078</strain>
    </source>
</reference>
<feature type="chain" id="PRO_5022710047" evidence="2">
    <location>
        <begin position="24"/>
        <end position="216"/>
    </location>
</feature>
<keyword evidence="4" id="KW-1185">Reference proteome</keyword>
<reference evidence="3 4" key="1">
    <citation type="submission" date="2019-09" db="EMBL/GenBank/DDBJ databases">
        <title>Chitinophaga ginsengihumi sp. nov., isolated from soil of ginseng rhizosphere.</title>
        <authorList>
            <person name="Lee J."/>
        </authorList>
    </citation>
    <scope>NUCLEOTIDE SEQUENCE [LARGE SCALE GENOMIC DNA]</scope>
    <source>
        <strain evidence="3 4">BN140078</strain>
    </source>
</reference>
<accession>A0A5B2W3B1</accession>
<proteinExistence type="predicted"/>
<feature type="signal peptide" evidence="2">
    <location>
        <begin position="1"/>
        <end position="23"/>
    </location>
</feature>
<name>A0A5B2W3B1_9BACT</name>
<dbReference type="EMBL" id="VUOC01000001">
    <property type="protein sequence ID" value="KAA2244996.1"/>
    <property type="molecule type" value="Genomic_DNA"/>
</dbReference>
<feature type="compositionally biased region" description="Low complexity" evidence="1">
    <location>
        <begin position="32"/>
        <end position="43"/>
    </location>
</feature>
<evidence type="ECO:0000313" key="3">
    <source>
        <dbReference type="EMBL" id="KAA2244996.1"/>
    </source>
</evidence>
<dbReference type="Proteomes" id="UP000324611">
    <property type="component" value="Unassembled WGS sequence"/>
</dbReference>
<protein>
    <submittedName>
        <fullName evidence="3">Uncharacterized protein</fullName>
    </submittedName>
</protein>
<evidence type="ECO:0000256" key="2">
    <source>
        <dbReference type="SAM" id="SignalP"/>
    </source>
</evidence>
<feature type="region of interest" description="Disordered" evidence="1">
    <location>
        <begin position="31"/>
        <end position="51"/>
    </location>
</feature>